<dbReference type="AlphaFoldDB" id="A0A0G1BAK4"/>
<reference evidence="4 5" key="1">
    <citation type="journal article" date="2015" name="Nature">
        <title>rRNA introns, odd ribosomes, and small enigmatic genomes across a large radiation of phyla.</title>
        <authorList>
            <person name="Brown C.T."/>
            <person name="Hug L.A."/>
            <person name="Thomas B.C."/>
            <person name="Sharon I."/>
            <person name="Castelle C.J."/>
            <person name="Singh A."/>
            <person name="Wilkins M.J."/>
            <person name="Williams K.H."/>
            <person name="Banfield J.F."/>
        </authorList>
    </citation>
    <scope>NUCLEOTIDE SEQUENCE [LARGE SCALE GENOMIC DNA]</scope>
</reference>
<dbReference type="Proteomes" id="UP000034785">
    <property type="component" value="Unassembled WGS sequence"/>
</dbReference>
<dbReference type="InterPro" id="IPR006674">
    <property type="entry name" value="HD_domain"/>
</dbReference>
<dbReference type="Gene3D" id="1.10.3210.10">
    <property type="entry name" value="Hypothetical protein af1432"/>
    <property type="match status" value="1"/>
</dbReference>
<dbReference type="SUPFAM" id="SSF109604">
    <property type="entry name" value="HD-domain/PDEase-like"/>
    <property type="match status" value="1"/>
</dbReference>
<sequence length="205" mass="23692">MVENLTKTARLAPLIEFVKFTHLLQKVDRVVLVNGENEWENDSEHSFQLALTAWYLVEQGKVDLDLGKVIRMALVHDLVEAYAGDTFIYGKPEVLATKEHREKEALEQIRRKFSSNFSALTELIEEYEVRQTPESCFVYALDKLVPILNIYTDNGRTWRQEGITLDKLLEAKTDKISLSPEVMPFYEEIVDILKQNSQLFVPESI</sequence>
<dbReference type="PANTHER" id="PTHR11845:SF13">
    <property type="entry name" value="5'-DEOXYNUCLEOTIDASE HDDC2"/>
    <property type="match status" value="1"/>
</dbReference>
<evidence type="ECO:0000256" key="2">
    <source>
        <dbReference type="ARBA" id="ARBA00022801"/>
    </source>
</evidence>
<dbReference type="GO" id="GO:0046872">
    <property type="term" value="F:metal ion binding"/>
    <property type="evidence" value="ECO:0007669"/>
    <property type="project" value="UniProtKB-KW"/>
</dbReference>
<dbReference type="GO" id="GO:0005737">
    <property type="term" value="C:cytoplasm"/>
    <property type="evidence" value="ECO:0007669"/>
    <property type="project" value="TreeGrafter"/>
</dbReference>
<dbReference type="EMBL" id="LCEJ01000028">
    <property type="protein sequence ID" value="KKS70297.1"/>
    <property type="molecule type" value="Genomic_DNA"/>
</dbReference>
<dbReference type="PANTHER" id="PTHR11845">
    <property type="entry name" value="5'-DEOXYNUCLEOTIDASE HDDC2"/>
    <property type="match status" value="1"/>
</dbReference>
<evidence type="ECO:0000313" key="5">
    <source>
        <dbReference type="Proteomes" id="UP000034785"/>
    </source>
</evidence>
<gene>
    <name evidence="4" type="ORF">UV41_C0028G0002</name>
</gene>
<protein>
    <submittedName>
        <fullName evidence="4">Metal dependent phosphohydrolase</fullName>
    </submittedName>
</protein>
<keyword evidence="1" id="KW-0479">Metal-binding</keyword>
<evidence type="ECO:0000313" key="4">
    <source>
        <dbReference type="EMBL" id="KKS70297.1"/>
    </source>
</evidence>
<keyword evidence="2 4" id="KW-0378">Hydrolase</keyword>
<name>A0A0G1BAK4_9BACT</name>
<feature type="domain" description="HD" evidence="3">
    <location>
        <begin position="24"/>
        <end position="176"/>
    </location>
</feature>
<organism evidence="4 5">
    <name type="scientific">Candidatus Daviesbacteria bacterium GW2011_GWA2_42_7</name>
    <dbReference type="NCBI Taxonomy" id="1618425"/>
    <lineage>
        <taxon>Bacteria</taxon>
        <taxon>Candidatus Daviesiibacteriota</taxon>
    </lineage>
</organism>
<dbReference type="GO" id="GO:0002953">
    <property type="term" value="F:5'-deoxynucleotidase activity"/>
    <property type="evidence" value="ECO:0007669"/>
    <property type="project" value="InterPro"/>
</dbReference>
<evidence type="ECO:0000256" key="1">
    <source>
        <dbReference type="ARBA" id="ARBA00022723"/>
    </source>
</evidence>
<evidence type="ECO:0000259" key="3">
    <source>
        <dbReference type="Pfam" id="PF13023"/>
    </source>
</evidence>
<accession>A0A0G1BAK4</accession>
<dbReference type="Pfam" id="PF13023">
    <property type="entry name" value="HD_3"/>
    <property type="match status" value="1"/>
</dbReference>
<dbReference type="InterPro" id="IPR039356">
    <property type="entry name" value="YfbR/HDDC2"/>
</dbReference>
<comment type="caution">
    <text evidence="4">The sequence shown here is derived from an EMBL/GenBank/DDBJ whole genome shotgun (WGS) entry which is preliminary data.</text>
</comment>
<proteinExistence type="predicted"/>